<sequence length="115" mass="13062">MCEPAKKLPEVTPFEEVQRLTGPYEHENVAFARCKVCAKAALYYSADIYDDFWQYWCLIDEAEKAVLAAPDDDEEPQRPARAREILGRKSTLIKGPVLGFEWCVDGAQVLEGPPW</sequence>
<comment type="caution">
    <text evidence="1">The sequence shown here is derived from an EMBL/GenBank/DDBJ whole genome shotgun (WGS) entry which is preliminary data.</text>
</comment>
<evidence type="ECO:0000313" key="1">
    <source>
        <dbReference type="EMBL" id="TWO72409.1"/>
    </source>
</evidence>
<keyword evidence="2" id="KW-1185">Reference proteome</keyword>
<dbReference type="EMBL" id="VOBQ01000004">
    <property type="protein sequence ID" value="TWO72409.1"/>
    <property type="molecule type" value="Genomic_DNA"/>
</dbReference>
<proteinExistence type="predicted"/>
<gene>
    <name evidence="1" type="ORF">FN976_06825</name>
</gene>
<accession>A0A562ZUY2</accession>
<evidence type="ECO:0000313" key="2">
    <source>
        <dbReference type="Proteomes" id="UP000318199"/>
    </source>
</evidence>
<dbReference type="AlphaFoldDB" id="A0A562ZUY2"/>
<reference evidence="1 2" key="1">
    <citation type="submission" date="2019-07" db="EMBL/GenBank/DDBJ databases">
        <title>Caenimonas sedimenti sp. nov., isolated from activated sludge.</title>
        <authorList>
            <person name="Xu J."/>
        </authorList>
    </citation>
    <scope>NUCLEOTIDE SEQUENCE [LARGE SCALE GENOMIC DNA]</scope>
    <source>
        <strain evidence="1 2">HX-9-20</strain>
    </source>
</reference>
<name>A0A562ZUY2_9BURK</name>
<organism evidence="1 2">
    <name type="scientific">Caenimonas sedimenti</name>
    <dbReference type="NCBI Taxonomy" id="2596921"/>
    <lineage>
        <taxon>Bacteria</taxon>
        <taxon>Pseudomonadati</taxon>
        <taxon>Pseudomonadota</taxon>
        <taxon>Betaproteobacteria</taxon>
        <taxon>Burkholderiales</taxon>
        <taxon>Comamonadaceae</taxon>
        <taxon>Caenimonas</taxon>
    </lineage>
</organism>
<dbReference type="OrthoDB" id="9882805at2"/>
<protein>
    <submittedName>
        <fullName evidence="1">Uncharacterized protein</fullName>
    </submittedName>
</protein>
<dbReference type="Proteomes" id="UP000318199">
    <property type="component" value="Unassembled WGS sequence"/>
</dbReference>